<protein>
    <submittedName>
        <fullName evidence="1">Uncharacterized protein</fullName>
    </submittedName>
</protein>
<gene>
    <name evidence="1" type="ORF">E2C01_070170</name>
</gene>
<comment type="caution">
    <text evidence="1">The sequence shown here is derived from an EMBL/GenBank/DDBJ whole genome shotgun (WGS) entry which is preliminary data.</text>
</comment>
<name>A0A5B7I0V9_PORTR</name>
<keyword evidence="2" id="KW-1185">Reference proteome</keyword>
<dbReference type="AlphaFoldDB" id="A0A5B7I0V9"/>
<dbReference type="Proteomes" id="UP000324222">
    <property type="component" value="Unassembled WGS sequence"/>
</dbReference>
<evidence type="ECO:0000313" key="1">
    <source>
        <dbReference type="EMBL" id="MPC75775.1"/>
    </source>
</evidence>
<sequence>MVGIQSVRAVCIQTPALQIHRMQRSTPEARPENRVCTAQHFQSPVDKHPPEVVEFAFKWMQGNKMRTCSPCR</sequence>
<accession>A0A5B7I0V9</accession>
<evidence type="ECO:0000313" key="2">
    <source>
        <dbReference type="Proteomes" id="UP000324222"/>
    </source>
</evidence>
<proteinExistence type="predicted"/>
<organism evidence="1 2">
    <name type="scientific">Portunus trituberculatus</name>
    <name type="common">Swimming crab</name>
    <name type="synonym">Neptunus trituberculatus</name>
    <dbReference type="NCBI Taxonomy" id="210409"/>
    <lineage>
        <taxon>Eukaryota</taxon>
        <taxon>Metazoa</taxon>
        <taxon>Ecdysozoa</taxon>
        <taxon>Arthropoda</taxon>
        <taxon>Crustacea</taxon>
        <taxon>Multicrustacea</taxon>
        <taxon>Malacostraca</taxon>
        <taxon>Eumalacostraca</taxon>
        <taxon>Eucarida</taxon>
        <taxon>Decapoda</taxon>
        <taxon>Pleocyemata</taxon>
        <taxon>Brachyura</taxon>
        <taxon>Eubrachyura</taxon>
        <taxon>Portunoidea</taxon>
        <taxon>Portunidae</taxon>
        <taxon>Portuninae</taxon>
        <taxon>Portunus</taxon>
    </lineage>
</organism>
<reference evidence="1 2" key="1">
    <citation type="submission" date="2019-05" db="EMBL/GenBank/DDBJ databases">
        <title>Another draft genome of Portunus trituberculatus and its Hox gene families provides insights of decapod evolution.</title>
        <authorList>
            <person name="Jeong J.-H."/>
            <person name="Song I."/>
            <person name="Kim S."/>
            <person name="Choi T."/>
            <person name="Kim D."/>
            <person name="Ryu S."/>
            <person name="Kim W."/>
        </authorList>
    </citation>
    <scope>NUCLEOTIDE SEQUENCE [LARGE SCALE GENOMIC DNA]</scope>
    <source>
        <tissue evidence="1">Muscle</tissue>
    </source>
</reference>
<dbReference type="EMBL" id="VSRR010041830">
    <property type="protein sequence ID" value="MPC75775.1"/>
    <property type="molecule type" value="Genomic_DNA"/>
</dbReference>